<dbReference type="GO" id="GO:0009507">
    <property type="term" value="C:chloroplast"/>
    <property type="evidence" value="ECO:0007669"/>
    <property type="project" value="TreeGrafter"/>
</dbReference>
<organism evidence="2 3">
    <name type="scientific">Populus tomentosa</name>
    <name type="common">Chinese white poplar</name>
    <dbReference type="NCBI Taxonomy" id="118781"/>
    <lineage>
        <taxon>Eukaryota</taxon>
        <taxon>Viridiplantae</taxon>
        <taxon>Streptophyta</taxon>
        <taxon>Embryophyta</taxon>
        <taxon>Tracheophyta</taxon>
        <taxon>Spermatophyta</taxon>
        <taxon>Magnoliopsida</taxon>
        <taxon>eudicotyledons</taxon>
        <taxon>Gunneridae</taxon>
        <taxon>Pentapetalae</taxon>
        <taxon>rosids</taxon>
        <taxon>fabids</taxon>
        <taxon>Malpighiales</taxon>
        <taxon>Salicaceae</taxon>
        <taxon>Saliceae</taxon>
        <taxon>Populus</taxon>
    </lineage>
</organism>
<comment type="caution">
    <text evidence="2">The sequence shown here is derived from an EMBL/GenBank/DDBJ whole genome shotgun (WGS) entry which is preliminary data.</text>
</comment>
<reference evidence="2" key="1">
    <citation type="journal article" date="2020" name="bioRxiv">
        <title>Hybrid origin of Populus tomentosa Carr. identified through genome sequencing and phylogenomic analysis.</title>
        <authorList>
            <person name="An X."/>
            <person name="Gao K."/>
            <person name="Chen Z."/>
            <person name="Li J."/>
            <person name="Yang X."/>
            <person name="Yang X."/>
            <person name="Zhou J."/>
            <person name="Guo T."/>
            <person name="Zhao T."/>
            <person name="Huang S."/>
            <person name="Miao D."/>
            <person name="Khan W.U."/>
            <person name="Rao P."/>
            <person name="Ye M."/>
            <person name="Lei B."/>
            <person name="Liao W."/>
            <person name="Wang J."/>
            <person name="Ji L."/>
            <person name="Li Y."/>
            <person name="Guo B."/>
            <person name="Mustafa N.S."/>
            <person name="Li S."/>
            <person name="Yun Q."/>
            <person name="Keller S.R."/>
            <person name="Mao J."/>
            <person name="Zhang R."/>
            <person name="Strauss S.H."/>
        </authorList>
    </citation>
    <scope>NUCLEOTIDE SEQUENCE</scope>
    <source>
        <strain evidence="2">GM15</strain>
        <tissue evidence="2">Leaf</tissue>
    </source>
</reference>
<dbReference type="AlphaFoldDB" id="A0A8X7ZA37"/>
<accession>A0A8X7ZA37</accession>
<evidence type="ECO:0000313" key="2">
    <source>
        <dbReference type="EMBL" id="KAG6759670.1"/>
    </source>
</evidence>
<proteinExistence type="predicted"/>
<dbReference type="Proteomes" id="UP000886885">
    <property type="component" value="Chromosome 10A"/>
</dbReference>
<dbReference type="GO" id="GO:0070006">
    <property type="term" value="F:metalloaminopeptidase activity"/>
    <property type="evidence" value="ECO:0007669"/>
    <property type="project" value="TreeGrafter"/>
</dbReference>
<feature type="region of interest" description="Disordered" evidence="1">
    <location>
        <begin position="1"/>
        <end position="22"/>
    </location>
</feature>
<keyword evidence="3" id="KW-1185">Reference proteome</keyword>
<evidence type="ECO:0000313" key="3">
    <source>
        <dbReference type="Proteomes" id="UP000886885"/>
    </source>
</evidence>
<dbReference type="OrthoDB" id="3209743at2759"/>
<name>A0A8X7ZA37_POPTO</name>
<dbReference type="PANTHER" id="PTHR43330">
    <property type="entry name" value="METHIONINE AMINOPEPTIDASE"/>
    <property type="match status" value="1"/>
</dbReference>
<dbReference type="PANTHER" id="PTHR43330:SF1">
    <property type="entry name" value="METHIONINE AMINOPEPTIDASE 1B, CHLOROPLASTIC"/>
    <property type="match status" value="1"/>
</dbReference>
<evidence type="ECO:0000256" key="1">
    <source>
        <dbReference type="SAM" id="MobiDB-lite"/>
    </source>
</evidence>
<sequence length="318" mass="35261">MGKEVPGDFPKPPSNELPEISSEHQIHDSEWIVKMRAACELAAHVLENAGCFQLSYACHAGRIIFWKANFYPSIHDNKFLQLSWNSQSVCLTGVASCQLTCFLGKFSNFHALKWIVLLLYALKLSVTTNEIDKAVCQMIIDDGDTGAYPSPLGYGGFQKRLCTSVNESMCHVIPNSRQLQGTEECLERGIAVCKDGASFKKIGKRIRVMVGCSFSQFGNDGPGAMVEGEAFYHWGVNTFKFNDNSVSKKSSGYSLFVFKRFLSLVFTSSLSDNSPRDARVLLSFSQACIVIMISGHGFYWLARRSQALSNLVTVTVLK</sequence>
<gene>
    <name evidence="2" type="ORF">POTOM_036154</name>
</gene>
<protein>
    <submittedName>
        <fullName evidence="2">Uncharacterized protein</fullName>
    </submittedName>
</protein>
<dbReference type="EMBL" id="JAAWWB010000019">
    <property type="protein sequence ID" value="KAG6759670.1"/>
    <property type="molecule type" value="Genomic_DNA"/>
</dbReference>